<dbReference type="Proteomes" id="UP001501586">
    <property type="component" value="Unassembled WGS sequence"/>
</dbReference>
<evidence type="ECO:0000256" key="1">
    <source>
        <dbReference type="SAM" id="MobiDB-lite"/>
    </source>
</evidence>
<dbReference type="EMBL" id="BAABAZ010000004">
    <property type="protein sequence ID" value="GAA4283309.1"/>
    <property type="molecule type" value="Genomic_DNA"/>
</dbReference>
<evidence type="ECO:0000313" key="2">
    <source>
        <dbReference type="EMBL" id="GAA4283309.1"/>
    </source>
</evidence>
<protein>
    <submittedName>
        <fullName evidence="2">DUF2795 domain-containing protein</fullName>
    </submittedName>
</protein>
<dbReference type="RefSeq" id="WP_236865531.1">
    <property type="nucleotide sequence ID" value="NZ_BAABAZ010000004.1"/>
</dbReference>
<feature type="compositionally biased region" description="Basic and acidic residues" evidence="1">
    <location>
        <begin position="39"/>
        <end position="53"/>
    </location>
</feature>
<organism evidence="2 3">
    <name type="scientific">Brevibacterium daeguense</name>
    <dbReference type="NCBI Taxonomy" id="909936"/>
    <lineage>
        <taxon>Bacteria</taxon>
        <taxon>Bacillati</taxon>
        <taxon>Actinomycetota</taxon>
        <taxon>Actinomycetes</taxon>
        <taxon>Micrococcales</taxon>
        <taxon>Brevibacteriaceae</taxon>
        <taxon>Brevibacterium</taxon>
    </lineage>
</organism>
<dbReference type="InterPro" id="IPR021527">
    <property type="entry name" value="DUF2795"/>
</dbReference>
<evidence type="ECO:0000313" key="3">
    <source>
        <dbReference type="Proteomes" id="UP001501586"/>
    </source>
</evidence>
<name>A0ABP8EHA1_9MICO</name>
<feature type="region of interest" description="Disordered" evidence="1">
    <location>
        <begin position="39"/>
        <end position="65"/>
    </location>
</feature>
<gene>
    <name evidence="2" type="ORF">GCM10022261_08400</name>
</gene>
<comment type="caution">
    <text evidence="2">The sequence shown here is derived from an EMBL/GenBank/DDBJ whole genome shotgun (WGS) entry which is preliminary data.</text>
</comment>
<dbReference type="Pfam" id="PF11387">
    <property type="entry name" value="DUF2795"/>
    <property type="match status" value="1"/>
</dbReference>
<keyword evidence="3" id="KW-1185">Reference proteome</keyword>
<accession>A0ABP8EHA1</accession>
<reference evidence="3" key="1">
    <citation type="journal article" date="2019" name="Int. J. Syst. Evol. Microbiol.">
        <title>The Global Catalogue of Microorganisms (GCM) 10K type strain sequencing project: providing services to taxonomists for standard genome sequencing and annotation.</title>
        <authorList>
            <consortium name="The Broad Institute Genomics Platform"/>
            <consortium name="The Broad Institute Genome Sequencing Center for Infectious Disease"/>
            <person name="Wu L."/>
            <person name="Ma J."/>
        </authorList>
    </citation>
    <scope>NUCLEOTIDE SEQUENCE [LARGE SCALE GENOMIC DNA]</scope>
    <source>
        <strain evidence="3">JCM 17458</strain>
    </source>
</reference>
<sequence>MAEKPNPIQAQKFLSGIDYPASRDDLVKKAEQSGADDKVMSALKGLEDRKYDSPADVSKGIGAEG</sequence>
<proteinExistence type="predicted"/>